<keyword evidence="12" id="KW-0067">ATP-binding</keyword>
<evidence type="ECO:0000259" key="21">
    <source>
        <dbReference type="PROSITE" id="PS51860"/>
    </source>
</evidence>
<comment type="subcellular location">
    <subcellularLocation>
        <location evidence="2">Cytoplasm</location>
    </subcellularLocation>
    <subcellularLocation>
        <location evidence="1">Nucleus</location>
    </subcellularLocation>
</comment>
<dbReference type="GO" id="GO:0005634">
    <property type="term" value="C:nucleus"/>
    <property type="evidence" value="ECO:0007669"/>
    <property type="project" value="UniProtKB-SubCell"/>
</dbReference>
<dbReference type="FunFam" id="1.10.287.160:FF:000001">
    <property type="entry name" value="Putative serine/threonine-protein kinase N2"/>
    <property type="match status" value="1"/>
</dbReference>
<reference evidence="22" key="1">
    <citation type="submission" date="2021-04" db="EMBL/GenBank/DDBJ databases">
        <authorList>
            <consortium name="Wellcome Sanger Institute Data Sharing"/>
        </authorList>
    </citation>
    <scope>NUCLEOTIDE SEQUENCE [LARGE SCALE GENOMIC DNA]</scope>
</reference>
<accession>A0A7N6B0M4</accession>
<gene>
    <name evidence="22" type="primary">PKN3</name>
</gene>
<keyword evidence="8" id="KW-0808">Transferase</keyword>
<reference evidence="22" key="3">
    <citation type="submission" date="2025-09" db="UniProtKB">
        <authorList>
            <consortium name="Ensembl"/>
        </authorList>
    </citation>
    <scope>IDENTIFICATION</scope>
</reference>
<dbReference type="InterPro" id="IPR036274">
    <property type="entry name" value="HR1_rpt_sf"/>
</dbReference>
<evidence type="ECO:0000259" key="20">
    <source>
        <dbReference type="PROSITE" id="PS51285"/>
    </source>
</evidence>
<evidence type="ECO:0000259" key="19">
    <source>
        <dbReference type="PROSITE" id="PS50011"/>
    </source>
</evidence>
<protein>
    <recommendedName>
        <fullName evidence="4">protein kinase C</fullName>
        <ecNumber evidence="4">2.7.11.13</ecNumber>
    </recommendedName>
</protein>
<dbReference type="InterPro" id="IPR000719">
    <property type="entry name" value="Prot_kinase_dom"/>
</dbReference>
<dbReference type="InterPro" id="IPR035892">
    <property type="entry name" value="C2_domain_sf"/>
</dbReference>
<dbReference type="InterPro" id="IPR037313">
    <property type="entry name" value="PKN_HR1_1"/>
</dbReference>
<dbReference type="SMART" id="SM00220">
    <property type="entry name" value="S_TKc"/>
    <property type="match status" value="1"/>
</dbReference>
<proteinExistence type="inferred from homology"/>
<comment type="similarity">
    <text evidence="3">Belongs to the protein kinase superfamily. AGC Ser/Thr protein kinase family. PKC subfamily.</text>
</comment>
<organism evidence="22 23">
    <name type="scientific">Anabas testudineus</name>
    <name type="common">Climbing perch</name>
    <name type="synonym">Anthias testudineus</name>
    <dbReference type="NCBI Taxonomy" id="64144"/>
    <lineage>
        <taxon>Eukaryota</taxon>
        <taxon>Metazoa</taxon>
        <taxon>Chordata</taxon>
        <taxon>Craniata</taxon>
        <taxon>Vertebrata</taxon>
        <taxon>Euteleostomi</taxon>
        <taxon>Actinopterygii</taxon>
        <taxon>Neopterygii</taxon>
        <taxon>Teleostei</taxon>
        <taxon>Neoteleostei</taxon>
        <taxon>Acanthomorphata</taxon>
        <taxon>Anabantaria</taxon>
        <taxon>Anabantiformes</taxon>
        <taxon>Anabantoidei</taxon>
        <taxon>Anabantidae</taxon>
        <taxon>Anabas</taxon>
    </lineage>
</organism>
<dbReference type="GO" id="GO:0005524">
    <property type="term" value="F:ATP binding"/>
    <property type="evidence" value="ECO:0007669"/>
    <property type="project" value="UniProtKB-KW"/>
</dbReference>
<dbReference type="SUPFAM" id="SSF46585">
    <property type="entry name" value="HR1 repeat"/>
    <property type="match status" value="3"/>
</dbReference>
<evidence type="ECO:0000256" key="16">
    <source>
        <dbReference type="ARBA" id="ARBA00047470"/>
    </source>
</evidence>
<dbReference type="Gene3D" id="3.30.200.20">
    <property type="entry name" value="Phosphorylase Kinase, domain 1"/>
    <property type="match status" value="1"/>
</dbReference>
<dbReference type="Ensembl" id="ENSATET00000041420.2">
    <property type="protein sequence ID" value="ENSATEP00000055751.1"/>
    <property type="gene ID" value="ENSATEG00000009853.3"/>
</dbReference>
<dbReference type="PROSITE" id="PS50011">
    <property type="entry name" value="PROTEIN_KINASE_DOM"/>
    <property type="match status" value="1"/>
</dbReference>
<dbReference type="Proteomes" id="UP000265040">
    <property type="component" value="Chromosome 22"/>
</dbReference>
<dbReference type="Gene3D" id="1.10.510.10">
    <property type="entry name" value="Transferase(Phosphotransferase) domain 1"/>
    <property type="match status" value="1"/>
</dbReference>
<keyword evidence="9" id="KW-0677">Repeat</keyword>
<dbReference type="Pfam" id="PF02185">
    <property type="entry name" value="HR1"/>
    <property type="match status" value="3"/>
</dbReference>
<keyword evidence="13 17" id="KW-0175">Coiled coil</keyword>
<dbReference type="SMART" id="SM00133">
    <property type="entry name" value="S_TK_X"/>
    <property type="match status" value="1"/>
</dbReference>
<feature type="domain" description="Protein kinase" evidence="19">
    <location>
        <begin position="598"/>
        <end position="840"/>
    </location>
</feature>
<dbReference type="GO" id="GO:0004697">
    <property type="term" value="F:diacylglycerol-dependent serine/threonine kinase activity"/>
    <property type="evidence" value="ECO:0007669"/>
    <property type="project" value="UniProtKB-EC"/>
</dbReference>
<dbReference type="GeneTree" id="ENSGT00940000164790"/>
<keyword evidence="6" id="KW-0723">Serine/threonine-protein kinase</keyword>
<dbReference type="GO" id="GO:0005737">
    <property type="term" value="C:cytoplasm"/>
    <property type="evidence" value="ECO:0007669"/>
    <property type="project" value="UniProtKB-SubCell"/>
</dbReference>
<reference evidence="22" key="2">
    <citation type="submission" date="2025-08" db="UniProtKB">
        <authorList>
            <consortium name="Ensembl"/>
        </authorList>
    </citation>
    <scope>IDENTIFICATION</scope>
</reference>
<dbReference type="Pfam" id="PF00069">
    <property type="entry name" value="Pkinase"/>
    <property type="match status" value="1"/>
</dbReference>
<evidence type="ECO:0000256" key="6">
    <source>
        <dbReference type="ARBA" id="ARBA00022527"/>
    </source>
</evidence>
<evidence type="ECO:0000313" key="22">
    <source>
        <dbReference type="Ensembl" id="ENSATEP00000055751.1"/>
    </source>
</evidence>
<dbReference type="Gene3D" id="1.10.287.160">
    <property type="entry name" value="HR1 repeat"/>
    <property type="match status" value="3"/>
</dbReference>
<evidence type="ECO:0000256" key="10">
    <source>
        <dbReference type="ARBA" id="ARBA00022741"/>
    </source>
</evidence>
<evidence type="ECO:0000256" key="12">
    <source>
        <dbReference type="ARBA" id="ARBA00022840"/>
    </source>
</evidence>
<dbReference type="PROSITE" id="PS51860">
    <property type="entry name" value="REM_1"/>
    <property type="match status" value="2"/>
</dbReference>
<dbReference type="PROSITE" id="PS51285">
    <property type="entry name" value="AGC_KINASE_CTER"/>
    <property type="match status" value="1"/>
</dbReference>
<dbReference type="GO" id="GO:0031267">
    <property type="term" value="F:small GTPase binding"/>
    <property type="evidence" value="ECO:0007669"/>
    <property type="project" value="InterPro"/>
</dbReference>
<dbReference type="SUPFAM" id="SSF49562">
    <property type="entry name" value="C2 domain (Calcium/lipid-binding domain, CaLB)"/>
    <property type="match status" value="1"/>
</dbReference>
<sequence length="907" mass="102774">MPSQPHLFFLCLYGKLLGLDEGDILDPKFQQHLENARTLLRQEIQRELKIKEAAERMRRAVTNRKSAADVEGQLRASNRKLDELHWELQELNARSMATEKDDNLSSETCQWEDVTLPLAGRVRTLKKQLTMETKVKQGAENMIQTYTNSSVKDRKMMSVAQQMLQDSRTKIELLRMQIIKVTQVRDGERESTHEMVSPLELRVAELMHHMKIESAVAEGAKNVVKQLNGRKVQDRRILAEAQARMQESSQKVDLLRLSLERRLSELPQDHPKHAAIKEALMLGTSPLYATPKKLSSASSSSCSSSFFKPASLTGRLEVCLMGCQDLLESVPGRSRVTSVSASPGSLSEGKSLKVRAGLSGRSTNDLKASLELANILEISAVLKVDNRIVGHTHWRQLGKEAWGQNFTIELERSRELEIAVYWKDWRALSGVKFLRLEDFLDNQRHGMCLQLEPQGILFIEVTFINPVIERRSKLQRQRRIFPKEKGKDFLRAAQMNMNFATWGRLMMSILPPCSSLEPMSPPLAGSNTGPESYTQSPASEPAVVNLNFAEELPGRSAQRTRKNTKDSPLVSISDIQGCIITDHSCKRKNASRLKMEDFNCMSVLGRGHFGKVLLAEHKKSESLCYLMCEKRIFEVINTSRHPFLVNLYGCFQTADHVCFVMAYSPGGDLMTHIHTSIFNEKQARFYSSCVLLGLEFLHQNKIVYRDLKLDNLLMDADGFVRIADFGLCKEGMGHGDRTSTFCGTPEFLAPEVLTDSNYTRSVDWWGLGVLIFEMLVGESPFPGDDEEEVFDSIVNDEVCYPRFLSPESLSLIQQLLQKNPETRLGAGREDALEIKRQKFFQGMDWDALLAKKMKPPFLPVIRAPQDVSNFDEEFTRLKPVLTLPRTPCILTAEQQDIFADFDFSFLS</sequence>
<dbReference type="CDD" id="cd11622">
    <property type="entry name" value="HR1_PKN_1"/>
    <property type="match status" value="1"/>
</dbReference>
<dbReference type="EC" id="2.7.11.13" evidence="4"/>
<evidence type="ECO:0000256" key="14">
    <source>
        <dbReference type="ARBA" id="ARBA00023242"/>
    </source>
</evidence>
<dbReference type="InterPro" id="IPR011009">
    <property type="entry name" value="Kinase-like_dom_sf"/>
</dbReference>
<comment type="catalytic activity">
    <reaction evidence="16">
        <text>L-seryl-[protein] + ATP = O-phospho-L-seryl-[protein] + ADP + H(+)</text>
        <dbReference type="Rhea" id="RHEA:17989"/>
        <dbReference type="Rhea" id="RHEA-COMP:9863"/>
        <dbReference type="Rhea" id="RHEA-COMP:11604"/>
        <dbReference type="ChEBI" id="CHEBI:15378"/>
        <dbReference type="ChEBI" id="CHEBI:29999"/>
        <dbReference type="ChEBI" id="CHEBI:30616"/>
        <dbReference type="ChEBI" id="CHEBI:83421"/>
        <dbReference type="ChEBI" id="CHEBI:456216"/>
        <dbReference type="EC" id="2.7.11.13"/>
    </reaction>
</comment>
<evidence type="ECO:0000256" key="11">
    <source>
        <dbReference type="ARBA" id="ARBA00022777"/>
    </source>
</evidence>
<keyword evidence="5" id="KW-0963">Cytoplasm</keyword>
<evidence type="ECO:0000256" key="2">
    <source>
        <dbReference type="ARBA" id="ARBA00004496"/>
    </source>
</evidence>
<evidence type="ECO:0000256" key="4">
    <source>
        <dbReference type="ARBA" id="ARBA00012429"/>
    </source>
</evidence>
<keyword evidence="7" id="KW-0597">Phosphoprotein</keyword>
<dbReference type="SMART" id="SM00742">
    <property type="entry name" value="Hr1"/>
    <property type="match status" value="3"/>
</dbReference>
<dbReference type="GO" id="GO:0007165">
    <property type="term" value="P:signal transduction"/>
    <property type="evidence" value="ECO:0007669"/>
    <property type="project" value="InterPro"/>
</dbReference>
<keyword evidence="14" id="KW-0539">Nucleus</keyword>
<evidence type="ECO:0000256" key="3">
    <source>
        <dbReference type="ARBA" id="ARBA00005490"/>
    </source>
</evidence>
<dbReference type="FunFam" id="1.10.287.160:FF:000002">
    <property type="entry name" value="Putative serine/threonine-protein kinase N2"/>
    <property type="match status" value="1"/>
</dbReference>
<keyword evidence="11" id="KW-0418">Kinase</keyword>
<feature type="domain" description="REM-1" evidence="21">
    <location>
        <begin position="186"/>
        <end position="268"/>
    </location>
</feature>
<feature type="coiled-coil region" evidence="18">
    <location>
        <begin position="74"/>
        <end position="101"/>
    </location>
</feature>
<evidence type="ECO:0000256" key="15">
    <source>
        <dbReference type="ARBA" id="ARBA00047272"/>
    </source>
</evidence>
<dbReference type="CDD" id="cd05589">
    <property type="entry name" value="STKc_PKN"/>
    <property type="match status" value="1"/>
</dbReference>
<dbReference type="Pfam" id="PF00433">
    <property type="entry name" value="Pkinase_C"/>
    <property type="match status" value="1"/>
</dbReference>
<keyword evidence="10" id="KW-0547">Nucleotide-binding</keyword>
<dbReference type="FunFam" id="1.10.510.10:FF:000038">
    <property type="entry name" value="serine/threonine-protein kinase N2 isoform X1"/>
    <property type="match status" value="1"/>
</dbReference>
<evidence type="ECO:0000256" key="18">
    <source>
        <dbReference type="SAM" id="Coils"/>
    </source>
</evidence>
<evidence type="ECO:0000256" key="7">
    <source>
        <dbReference type="ARBA" id="ARBA00022553"/>
    </source>
</evidence>
<dbReference type="SUPFAM" id="SSF56112">
    <property type="entry name" value="Protein kinase-like (PK-like)"/>
    <property type="match status" value="1"/>
</dbReference>
<dbReference type="FunFam" id="1.10.287.160:FF:000003">
    <property type="entry name" value="Putative serine/threonine-protein kinase N2"/>
    <property type="match status" value="1"/>
</dbReference>
<dbReference type="InterPro" id="IPR008271">
    <property type="entry name" value="Ser/Thr_kinase_AS"/>
</dbReference>
<dbReference type="AlphaFoldDB" id="A0A7N6B0M4"/>
<evidence type="ECO:0000313" key="23">
    <source>
        <dbReference type="Proteomes" id="UP000265040"/>
    </source>
</evidence>
<evidence type="ECO:0000256" key="8">
    <source>
        <dbReference type="ARBA" id="ARBA00022679"/>
    </source>
</evidence>
<keyword evidence="23" id="KW-1185">Reference proteome</keyword>
<comment type="catalytic activity">
    <reaction evidence="15">
        <text>L-threonyl-[protein] + ATP = O-phospho-L-threonyl-[protein] + ADP + H(+)</text>
        <dbReference type="Rhea" id="RHEA:46608"/>
        <dbReference type="Rhea" id="RHEA-COMP:11060"/>
        <dbReference type="Rhea" id="RHEA-COMP:11605"/>
        <dbReference type="ChEBI" id="CHEBI:15378"/>
        <dbReference type="ChEBI" id="CHEBI:30013"/>
        <dbReference type="ChEBI" id="CHEBI:30616"/>
        <dbReference type="ChEBI" id="CHEBI:61977"/>
        <dbReference type="ChEBI" id="CHEBI:456216"/>
        <dbReference type="EC" id="2.7.11.13"/>
    </reaction>
</comment>
<evidence type="ECO:0000256" key="1">
    <source>
        <dbReference type="ARBA" id="ARBA00004123"/>
    </source>
</evidence>
<dbReference type="InterPro" id="IPR000961">
    <property type="entry name" value="AGC-kinase_C"/>
</dbReference>
<dbReference type="PANTHER" id="PTHR24351">
    <property type="entry name" value="RIBOSOMAL PROTEIN S6 KINASE"/>
    <property type="match status" value="1"/>
</dbReference>
<evidence type="ECO:0000256" key="9">
    <source>
        <dbReference type="ARBA" id="ARBA00022737"/>
    </source>
</evidence>
<feature type="domain" description="AGC-kinase C-terminal" evidence="20">
    <location>
        <begin position="841"/>
        <end position="907"/>
    </location>
</feature>
<name>A0A7N6B0M4_ANATE</name>
<feature type="domain" description="REM-1" evidence="21">
    <location>
        <begin position="23"/>
        <end position="97"/>
    </location>
</feature>
<dbReference type="InterPro" id="IPR017892">
    <property type="entry name" value="Pkinase_C"/>
</dbReference>
<dbReference type="PROSITE" id="PS00108">
    <property type="entry name" value="PROTEIN_KINASE_ST"/>
    <property type="match status" value="1"/>
</dbReference>
<dbReference type="InterPro" id="IPR011072">
    <property type="entry name" value="HR1_rho-bd"/>
</dbReference>
<evidence type="ECO:0000256" key="5">
    <source>
        <dbReference type="ARBA" id="ARBA00022490"/>
    </source>
</evidence>
<evidence type="ECO:0000256" key="17">
    <source>
        <dbReference type="PROSITE-ProRule" id="PRU01207"/>
    </source>
</evidence>
<evidence type="ECO:0000256" key="13">
    <source>
        <dbReference type="ARBA" id="ARBA00023054"/>
    </source>
</evidence>